<accession>A0AAV4V0V3</accession>
<gene>
    <name evidence="1" type="ORF">CEXT_657351</name>
</gene>
<organism evidence="1 2">
    <name type="scientific">Caerostris extrusa</name>
    <name type="common">Bark spider</name>
    <name type="synonym">Caerostris bankana</name>
    <dbReference type="NCBI Taxonomy" id="172846"/>
    <lineage>
        <taxon>Eukaryota</taxon>
        <taxon>Metazoa</taxon>
        <taxon>Ecdysozoa</taxon>
        <taxon>Arthropoda</taxon>
        <taxon>Chelicerata</taxon>
        <taxon>Arachnida</taxon>
        <taxon>Araneae</taxon>
        <taxon>Araneomorphae</taxon>
        <taxon>Entelegynae</taxon>
        <taxon>Araneoidea</taxon>
        <taxon>Araneidae</taxon>
        <taxon>Caerostris</taxon>
    </lineage>
</organism>
<dbReference type="EMBL" id="BPLR01013783">
    <property type="protein sequence ID" value="GIY63761.1"/>
    <property type="molecule type" value="Genomic_DNA"/>
</dbReference>
<dbReference type="Proteomes" id="UP001054945">
    <property type="component" value="Unassembled WGS sequence"/>
</dbReference>
<name>A0AAV4V0V3_CAEEX</name>
<dbReference type="AlphaFoldDB" id="A0AAV4V0V3"/>
<evidence type="ECO:0000313" key="2">
    <source>
        <dbReference type="Proteomes" id="UP001054945"/>
    </source>
</evidence>
<keyword evidence="2" id="KW-1185">Reference proteome</keyword>
<protein>
    <submittedName>
        <fullName evidence="1">Uncharacterized protein</fullName>
    </submittedName>
</protein>
<evidence type="ECO:0000313" key="1">
    <source>
        <dbReference type="EMBL" id="GIY63761.1"/>
    </source>
</evidence>
<comment type="caution">
    <text evidence="1">The sequence shown here is derived from an EMBL/GenBank/DDBJ whole genome shotgun (WGS) entry which is preliminary data.</text>
</comment>
<reference evidence="1 2" key="1">
    <citation type="submission" date="2021-06" db="EMBL/GenBank/DDBJ databases">
        <title>Caerostris extrusa draft genome.</title>
        <authorList>
            <person name="Kono N."/>
            <person name="Arakawa K."/>
        </authorList>
    </citation>
    <scope>NUCLEOTIDE SEQUENCE [LARGE SCALE GENOMIC DNA]</scope>
</reference>
<sequence>MANTDGPKREAKIAFRETKAEGVLQSSFLNKPSPQPPITFLPLPCCPICKFSTNPPPLHRRRAPGVELKRIQGAPRTIIVRELQPFRYRACLNGICDLSDIVLYPHAINDIFRDRSYSFEERIFRGFLLGGADKNGWGLFLSRNFGLRWFSFT</sequence>
<proteinExistence type="predicted"/>